<accession>A0A1L0DXB6</accession>
<dbReference type="InterPro" id="IPR031633">
    <property type="entry name" value="SLD5_C"/>
</dbReference>
<dbReference type="SUPFAM" id="SSF160059">
    <property type="entry name" value="PriA/YqbF domain"/>
    <property type="match status" value="1"/>
</dbReference>
<feature type="domain" description="DNA replication complex GINS protein SLD5 C-terminal" evidence="9">
    <location>
        <begin position="182"/>
        <end position="235"/>
    </location>
</feature>
<comment type="subcellular location">
    <subcellularLocation>
        <location evidence="1 7">Nucleus</location>
    </subcellularLocation>
</comment>
<feature type="domain" description="GINS subunit" evidence="8">
    <location>
        <begin position="79"/>
        <end position="157"/>
    </location>
</feature>
<organism evidence="10 11">
    <name type="scientific">Sungouiella intermedia</name>
    <dbReference type="NCBI Taxonomy" id="45354"/>
    <lineage>
        <taxon>Eukaryota</taxon>
        <taxon>Fungi</taxon>
        <taxon>Dikarya</taxon>
        <taxon>Ascomycota</taxon>
        <taxon>Saccharomycotina</taxon>
        <taxon>Pichiomycetes</taxon>
        <taxon>Metschnikowiaceae</taxon>
        <taxon>Sungouiella</taxon>
    </lineage>
</organism>
<evidence type="ECO:0000256" key="3">
    <source>
        <dbReference type="ARBA" id="ARBA00011352"/>
    </source>
</evidence>
<dbReference type="AlphaFoldDB" id="A0A1L0DXB6"/>
<keyword evidence="6 7" id="KW-0539">Nucleus</keyword>
<dbReference type="EMBL" id="LT635768">
    <property type="protein sequence ID" value="SGZ56942.1"/>
    <property type="molecule type" value="Genomic_DNA"/>
</dbReference>
<dbReference type="GO" id="GO:0000727">
    <property type="term" value="P:double-strand break repair via break-induced replication"/>
    <property type="evidence" value="ECO:0007669"/>
    <property type="project" value="TreeGrafter"/>
</dbReference>
<evidence type="ECO:0000256" key="6">
    <source>
        <dbReference type="ARBA" id="ARBA00023242"/>
    </source>
</evidence>
<evidence type="ECO:0000256" key="1">
    <source>
        <dbReference type="ARBA" id="ARBA00004123"/>
    </source>
</evidence>
<evidence type="ECO:0000256" key="4">
    <source>
        <dbReference type="ARBA" id="ARBA00014804"/>
    </source>
</evidence>
<name>A0A1L0DXB6_9ASCO</name>
<dbReference type="Pfam" id="PF16922">
    <property type="entry name" value="SLD5_C"/>
    <property type="match status" value="1"/>
</dbReference>
<dbReference type="PIRSF" id="PIRSF007764">
    <property type="entry name" value="Sld5"/>
    <property type="match status" value="1"/>
</dbReference>
<sequence length="235" mass="27389">MDIDDILTEFETGARAATKEKSEDLNQQMVTAMLNERMAPDLLPYRHELMKEVLTKLLNQQQYLLDSYEYGDSNAESGVLNADFKLQLMIIETEIERLSYLVRLYVRTRLAKIDNFTIFYINETSNEPQGAPSLMTDQEKSYMHKHFKILTQLYNNSFLKKFPEFLTFLDDSAGNQNMITTPELNQPVFIRVIRQKPIILNLGHEGELELVHKGVYVVIYRLIKPYLDLGEIELI</sequence>
<protein>
    <recommendedName>
        <fullName evidence="4 7">DNA replication complex GINS protein SLD5</fullName>
    </recommendedName>
</protein>
<dbReference type="Gene3D" id="1.20.58.1030">
    <property type="match status" value="1"/>
</dbReference>
<comment type="subunit">
    <text evidence="3">Component of the GINS complex which is a heterotetramer of SLD5, PSF1, PSF2 and PSF3.</text>
</comment>
<dbReference type="CDD" id="cd11711">
    <property type="entry name" value="GINS_A_Sld5"/>
    <property type="match status" value="1"/>
</dbReference>
<keyword evidence="5 7" id="KW-0235">DNA replication</keyword>
<evidence type="ECO:0000259" key="9">
    <source>
        <dbReference type="Pfam" id="PF16922"/>
    </source>
</evidence>
<reference evidence="10 11" key="1">
    <citation type="submission" date="2016-10" db="EMBL/GenBank/DDBJ databases">
        <authorList>
            <person name="de Groot N.N."/>
        </authorList>
    </citation>
    <scope>NUCLEOTIDE SEQUENCE [LARGE SCALE GENOMIC DNA]</scope>
    <source>
        <strain evidence="10 11">PYCC 4715</strain>
    </source>
</reference>
<dbReference type="InterPro" id="IPR038749">
    <property type="entry name" value="Sld5_GINS_A"/>
</dbReference>
<dbReference type="SUPFAM" id="SSF158573">
    <property type="entry name" value="GINS helical bundle-like"/>
    <property type="match status" value="1"/>
</dbReference>
<dbReference type="InterPro" id="IPR008591">
    <property type="entry name" value="GINS_Sld5"/>
</dbReference>
<dbReference type="Proteomes" id="UP000182259">
    <property type="component" value="Chromosome V"/>
</dbReference>
<evidence type="ECO:0000256" key="5">
    <source>
        <dbReference type="ARBA" id="ARBA00022705"/>
    </source>
</evidence>
<dbReference type="InterPro" id="IPR036224">
    <property type="entry name" value="GINS_bundle-like_dom_sf"/>
</dbReference>
<dbReference type="GO" id="GO:0000811">
    <property type="term" value="C:GINS complex"/>
    <property type="evidence" value="ECO:0007669"/>
    <property type="project" value="UniProtKB-UniRule"/>
</dbReference>
<dbReference type="Pfam" id="PF05916">
    <property type="entry name" value="Sld5"/>
    <property type="match status" value="1"/>
</dbReference>
<dbReference type="PANTHER" id="PTHR21206:SF0">
    <property type="entry name" value="DNA REPLICATION COMPLEX GINS PROTEIN SLD5"/>
    <property type="match status" value="1"/>
</dbReference>
<dbReference type="GO" id="GO:0006261">
    <property type="term" value="P:DNA-templated DNA replication"/>
    <property type="evidence" value="ECO:0007669"/>
    <property type="project" value="InterPro"/>
</dbReference>
<evidence type="ECO:0000256" key="2">
    <source>
        <dbReference type="ARBA" id="ARBA00008187"/>
    </source>
</evidence>
<dbReference type="CDD" id="cd21692">
    <property type="entry name" value="GINS_B_Sld5"/>
    <property type="match status" value="1"/>
</dbReference>
<gene>
    <name evidence="10" type="ORF">SAMEA4029009_CIC11G00000002180</name>
</gene>
<evidence type="ECO:0000313" key="11">
    <source>
        <dbReference type="Proteomes" id="UP000182259"/>
    </source>
</evidence>
<comment type="similarity">
    <text evidence="2 7">Belongs to the GINS4/SLD5 family.</text>
</comment>
<dbReference type="PANTHER" id="PTHR21206">
    <property type="entry name" value="SLD5 PROTEIN"/>
    <property type="match status" value="1"/>
</dbReference>
<evidence type="ECO:0000313" key="10">
    <source>
        <dbReference type="EMBL" id="SGZ56942.1"/>
    </source>
</evidence>
<proteinExistence type="inferred from homology"/>
<evidence type="ECO:0000256" key="7">
    <source>
        <dbReference type="PIRNR" id="PIRNR007764"/>
    </source>
</evidence>
<evidence type="ECO:0000259" key="8">
    <source>
        <dbReference type="Pfam" id="PF05916"/>
    </source>
</evidence>
<dbReference type="InterPro" id="IPR021151">
    <property type="entry name" value="GINS_A"/>
</dbReference>
<comment type="function">
    <text evidence="7">The GINS complex plays an essential role in the initiation of DNA replication.</text>
</comment>